<dbReference type="Pfam" id="PF04851">
    <property type="entry name" value="ResIII"/>
    <property type="match status" value="1"/>
</dbReference>
<dbReference type="InterPro" id="IPR009061">
    <property type="entry name" value="DNA-bd_dom_put_sf"/>
</dbReference>
<dbReference type="InterPro" id="IPR027417">
    <property type="entry name" value="P-loop_NTPase"/>
</dbReference>
<dbReference type="Proteomes" id="UP000320055">
    <property type="component" value="Unassembled WGS sequence"/>
</dbReference>
<reference evidence="2 3" key="1">
    <citation type="submission" date="2019-01" db="EMBL/GenBank/DDBJ databases">
        <authorList>
            <person name="Brito A."/>
        </authorList>
    </citation>
    <scope>NUCLEOTIDE SEQUENCE [LARGE SCALE GENOMIC DNA]</scope>
    <source>
        <strain evidence="2">1</strain>
    </source>
</reference>
<sequence>MFFNSKEAATITGCTLRQLQYWREKGVVVPTVDATGRGRSVFYTEDDLVSLSVMEYLLSAGLDFQEAVSGLEAVKKEEPEFFNPSQTKKFSISRNLTDESLTLGEYYLPDAIASVESGQPVIPLSLKQIHRRLRRKLAEMGKIEEVEALENKKFASMSNETNTCRRYVEPKLREAGWEKEPHDYTEQYYFTAGKIQPKKKKKPRGKRKFVDYLLLYKGEFPIAVVEAKKGRDLYFAIYQAIAEDSFRPGLYKEYSPDYFDLIIIDECHRGSARSESSWRSILEYFEPAYQLGLTATPLRNDNVDTYRYFGNPLYTYSLKEGIEDGFLAPYRVYRILTRSDKDGWQPSEGQLDRYGRTIPEGKYLTPDFERRLVREARTKEIAQHLTDFLKATDRYAKTIVFCVDEHHVKAMIKELLHEVRNLKS</sequence>
<dbReference type="InterPro" id="IPR006935">
    <property type="entry name" value="Helicase/UvrB_N"/>
</dbReference>
<dbReference type="AlphaFoldDB" id="A0A563W325"/>
<keyword evidence="3" id="KW-1185">Reference proteome</keyword>
<evidence type="ECO:0000259" key="1">
    <source>
        <dbReference type="PROSITE" id="PS51192"/>
    </source>
</evidence>
<dbReference type="GO" id="GO:0003677">
    <property type="term" value="F:DNA binding"/>
    <property type="evidence" value="ECO:0007669"/>
    <property type="project" value="InterPro"/>
</dbReference>
<dbReference type="Gene3D" id="3.40.50.300">
    <property type="entry name" value="P-loop containing nucleotide triphosphate hydrolases"/>
    <property type="match status" value="2"/>
</dbReference>
<dbReference type="PANTHER" id="PTHR47396">
    <property type="entry name" value="TYPE I RESTRICTION ENZYME ECOKI R PROTEIN"/>
    <property type="match status" value="1"/>
</dbReference>
<accession>A0A563W325</accession>
<dbReference type="PROSITE" id="PS51192">
    <property type="entry name" value="HELICASE_ATP_BIND_1"/>
    <property type="match status" value="1"/>
</dbReference>
<feature type="domain" description="Helicase ATP-binding" evidence="1">
    <location>
        <begin position="217"/>
        <end position="315"/>
    </location>
</feature>
<dbReference type="InterPro" id="IPR014001">
    <property type="entry name" value="Helicase_ATP-bd"/>
</dbReference>
<dbReference type="GO" id="GO:0016787">
    <property type="term" value="F:hydrolase activity"/>
    <property type="evidence" value="ECO:0007669"/>
    <property type="project" value="InterPro"/>
</dbReference>
<dbReference type="Gene3D" id="1.10.1660.10">
    <property type="match status" value="1"/>
</dbReference>
<name>A0A563W325_9CYAN</name>
<dbReference type="SUPFAM" id="SSF52540">
    <property type="entry name" value="P-loop containing nucleoside triphosphate hydrolases"/>
    <property type="match status" value="1"/>
</dbReference>
<dbReference type="InterPro" id="IPR050742">
    <property type="entry name" value="Helicase_Restrict-Modif_Enz"/>
</dbReference>
<dbReference type="GO" id="GO:0005829">
    <property type="term" value="C:cytosol"/>
    <property type="evidence" value="ECO:0007669"/>
    <property type="project" value="TreeGrafter"/>
</dbReference>
<dbReference type="PANTHER" id="PTHR47396:SF1">
    <property type="entry name" value="ATP-DEPENDENT HELICASE IRC3-RELATED"/>
    <property type="match status" value="1"/>
</dbReference>
<dbReference type="GO" id="GO:0006355">
    <property type="term" value="P:regulation of DNA-templated transcription"/>
    <property type="evidence" value="ECO:0007669"/>
    <property type="project" value="InterPro"/>
</dbReference>
<dbReference type="SUPFAM" id="SSF46955">
    <property type="entry name" value="Putative DNA-binding domain"/>
    <property type="match status" value="1"/>
</dbReference>
<dbReference type="RefSeq" id="WP_144876496.1">
    <property type="nucleotide sequence ID" value="NZ_LR214427.1"/>
</dbReference>
<evidence type="ECO:0000313" key="3">
    <source>
        <dbReference type="Proteomes" id="UP000320055"/>
    </source>
</evidence>
<proteinExistence type="predicted"/>
<dbReference type="Pfam" id="PF13411">
    <property type="entry name" value="MerR_1"/>
    <property type="match status" value="1"/>
</dbReference>
<dbReference type="InterPro" id="IPR000551">
    <property type="entry name" value="MerR-type_HTH_dom"/>
</dbReference>
<protein>
    <recommendedName>
        <fullName evidence="1">Helicase ATP-binding domain-containing protein</fullName>
    </recommendedName>
</protein>
<dbReference type="OrthoDB" id="9802848at2"/>
<gene>
    <name evidence="2" type="ORF">H1P_6950001</name>
</gene>
<organism evidence="2 3">
    <name type="scientific">Hyella patelloides LEGE 07179</name>
    <dbReference type="NCBI Taxonomy" id="945734"/>
    <lineage>
        <taxon>Bacteria</taxon>
        <taxon>Bacillati</taxon>
        <taxon>Cyanobacteriota</taxon>
        <taxon>Cyanophyceae</taxon>
        <taxon>Pleurocapsales</taxon>
        <taxon>Hyellaceae</taxon>
        <taxon>Hyella</taxon>
    </lineage>
</organism>
<dbReference type="EMBL" id="CAACVJ010000662">
    <property type="protein sequence ID" value="VEP18109.1"/>
    <property type="molecule type" value="Genomic_DNA"/>
</dbReference>
<evidence type="ECO:0000313" key="2">
    <source>
        <dbReference type="EMBL" id="VEP18109.1"/>
    </source>
</evidence>
<dbReference type="GO" id="GO:0005524">
    <property type="term" value="F:ATP binding"/>
    <property type="evidence" value="ECO:0007669"/>
    <property type="project" value="InterPro"/>
</dbReference>